<evidence type="ECO:0000256" key="5">
    <source>
        <dbReference type="ARBA" id="ARBA00023002"/>
    </source>
</evidence>
<dbReference type="FunFam" id="1.10.420.10:FF:000011">
    <property type="entry name" value="Adenylate/guanylate cyclase"/>
    <property type="match status" value="1"/>
</dbReference>
<feature type="chain" id="PRO_5015155528" description="L-ascorbate peroxidase" evidence="7">
    <location>
        <begin position="20"/>
        <end position="162"/>
    </location>
</feature>
<dbReference type="InterPro" id="IPR002207">
    <property type="entry name" value="Peroxidase_I"/>
</dbReference>
<dbReference type="InterPro" id="IPR010255">
    <property type="entry name" value="Haem_peroxidase_sf"/>
</dbReference>
<dbReference type="InterPro" id="IPR002016">
    <property type="entry name" value="Haem_peroxidase"/>
</dbReference>
<protein>
    <recommendedName>
        <fullName evidence="3">L-ascorbate peroxidase</fullName>
        <ecNumber evidence="3">1.11.1.11</ecNumber>
    </recommendedName>
</protein>
<dbReference type="PANTHER" id="PTHR31356">
    <property type="entry name" value="THYLAKOID LUMENAL 29 KDA PROTEIN, CHLOROPLASTIC-RELATED"/>
    <property type="match status" value="1"/>
</dbReference>
<dbReference type="GO" id="GO:0034599">
    <property type="term" value="P:cellular response to oxidative stress"/>
    <property type="evidence" value="ECO:0007669"/>
    <property type="project" value="InterPro"/>
</dbReference>
<evidence type="ECO:0000256" key="1">
    <source>
        <dbReference type="ARBA" id="ARBA00001970"/>
    </source>
</evidence>
<dbReference type="PROSITE" id="PS50873">
    <property type="entry name" value="PEROXIDASE_4"/>
    <property type="match status" value="1"/>
</dbReference>
<comment type="similarity">
    <text evidence="2">Belongs to the peroxidase family. Ascorbate peroxidase subfamily.</text>
</comment>
<evidence type="ECO:0000256" key="7">
    <source>
        <dbReference type="SAM" id="SignalP"/>
    </source>
</evidence>
<dbReference type="Pfam" id="PF00141">
    <property type="entry name" value="peroxidase"/>
    <property type="match status" value="1"/>
</dbReference>
<dbReference type="Gene3D" id="1.10.420.10">
    <property type="entry name" value="Peroxidase, domain 2"/>
    <property type="match status" value="2"/>
</dbReference>
<keyword evidence="7" id="KW-0732">Signal</keyword>
<dbReference type="InterPro" id="IPR044831">
    <property type="entry name" value="Ccp1-like"/>
</dbReference>
<dbReference type="EC" id="1.11.1.11" evidence="3"/>
<dbReference type="PRINTS" id="PR00458">
    <property type="entry name" value="PEROXIDASE"/>
</dbReference>
<dbReference type="SUPFAM" id="SSF48113">
    <property type="entry name" value="Heme-dependent peroxidases"/>
    <property type="match status" value="1"/>
</dbReference>
<keyword evidence="4" id="KW-0479">Metal-binding</keyword>
<keyword evidence="5" id="KW-0560">Oxidoreductase</keyword>
<dbReference type="GO" id="GO:0046872">
    <property type="term" value="F:metal ion binding"/>
    <property type="evidence" value="ECO:0007669"/>
    <property type="project" value="UniProtKB-KW"/>
</dbReference>
<reference evidence="9" key="1">
    <citation type="submission" date="2018-02" db="EMBL/GenBank/DDBJ databases">
        <title>Rhizophora mucronata_Transcriptome.</title>
        <authorList>
            <person name="Meera S.P."/>
            <person name="Sreeshan A."/>
            <person name="Augustine A."/>
        </authorList>
    </citation>
    <scope>NUCLEOTIDE SEQUENCE</scope>
    <source>
        <tissue evidence="9">Leaf</tissue>
    </source>
</reference>
<dbReference type="AlphaFoldDB" id="A0A2P2KQ26"/>
<accession>A0A2P2KQ26</accession>
<dbReference type="GO" id="GO:0042744">
    <property type="term" value="P:hydrogen peroxide catabolic process"/>
    <property type="evidence" value="ECO:0007669"/>
    <property type="project" value="TreeGrafter"/>
</dbReference>
<dbReference type="GO" id="GO:0020037">
    <property type="term" value="F:heme binding"/>
    <property type="evidence" value="ECO:0007669"/>
    <property type="project" value="InterPro"/>
</dbReference>
<evidence type="ECO:0000259" key="8">
    <source>
        <dbReference type="PROSITE" id="PS50873"/>
    </source>
</evidence>
<proteinExistence type="inferred from homology"/>
<dbReference type="Gene3D" id="1.10.520.10">
    <property type="match status" value="1"/>
</dbReference>
<comment type="cofactor">
    <cofactor evidence="1">
        <name>heme b</name>
        <dbReference type="ChEBI" id="CHEBI:60344"/>
    </cofactor>
</comment>
<dbReference type="PROSITE" id="PS00435">
    <property type="entry name" value="PEROXIDASE_1"/>
    <property type="match status" value="1"/>
</dbReference>
<evidence type="ECO:0000256" key="3">
    <source>
        <dbReference type="ARBA" id="ARBA00012940"/>
    </source>
</evidence>
<dbReference type="PRINTS" id="PR00459">
    <property type="entry name" value="ASPEROXIDASE"/>
</dbReference>
<evidence type="ECO:0000313" key="9">
    <source>
        <dbReference type="EMBL" id="MBX07822.1"/>
    </source>
</evidence>
<keyword evidence="6" id="KW-0408">Iron</keyword>
<feature type="signal peptide" evidence="7">
    <location>
        <begin position="1"/>
        <end position="19"/>
    </location>
</feature>
<organism evidence="9">
    <name type="scientific">Rhizophora mucronata</name>
    <name type="common">Asiatic mangrove</name>
    <dbReference type="NCBI Taxonomy" id="61149"/>
    <lineage>
        <taxon>Eukaryota</taxon>
        <taxon>Viridiplantae</taxon>
        <taxon>Streptophyta</taxon>
        <taxon>Embryophyta</taxon>
        <taxon>Tracheophyta</taxon>
        <taxon>Spermatophyta</taxon>
        <taxon>Magnoliopsida</taxon>
        <taxon>eudicotyledons</taxon>
        <taxon>Gunneridae</taxon>
        <taxon>Pentapetalae</taxon>
        <taxon>rosids</taxon>
        <taxon>fabids</taxon>
        <taxon>Malpighiales</taxon>
        <taxon>Rhizophoraceae</taxon>
        <taxon>Rhizophora</taxon>
    </lineage>
</organism>
<dbReference type="InterPro" id="IPR019793">
    <property type="entry name" value="Peroxidases_heam-ligand_BS"/>
</dbReference>
<feature type="domain" description="Plant heme peroxidase family profile" evidence="8">
    <location>
        <begin position="1"/>
        <end position="162"/>
    </location>
</feature>
<dbReference type="GO" id="GO:0016688">
    <property type="term" value="F:L-ascorbate peroxidase activity"/>
    <property type="evidence" value="ECO:0007669"/>
    <property type="project" value="UniProtKB-EC"/>
</dbReference>
<sequence>MFPLLVSWADMIAVAGAEAVSISGGPTIPVALGRLDTMGPDAEGNLPQESLDALGLKQCFQRKGLSTQELVALSGAHTLGSKGFGSPIVFDNSYYKILLQKPWMSSGVMSSMIGLPSDHALVEDEECSRWIKKYADNENLFFEDFKKAYIKLVNCGARWRSL</sequence>
<name>A0A2P2KQ26_RHIMU</name>
<evidence type="ECO:0000256" key="4">
    <source>
        <dbReference type="ARBA" id="ARBA00022723"/>
    </source>
</evidence>
<dbReference type="GO" id="GO:0000302">
    <property type="term" value="P:response to reactive oxygen species"/>
    <property type="evidence" value="ECO:0007669"/>
    <property type="project" value="TreeGrafter"/>
</dbReference>
<evidence type="ECO:0000256" key="6">
    <source>
        <dbReference type="ARBA" id="ARBA00023004"/>
    </source>
</evidence>
<dbReference type="PANTHER" id="PTHR31356:SF8">
    <property type="entry name" value="L-ASCORBATE PEROXIDASE 6-RELATED"/>
    <property type="match status" value="1"/>
</dbReference>
<dbReference type="EMBL" id="GGEC01027338">
    <property type="protein sequence ID" value="MBX07822.1"/>
    <property type="molecule type" value="Transcribed_RNA"/>
</dbReference>
<evidence type="ECO:0000256" key="2">
    <source>
        <dbReference type="ARBA" id="ARBA00006873"/>
    </source>
</evidence>